<proteinExistence type="predicted"/>
<feature type="domain" description="Histidine kinase/HSP90-like ATPase" evidence="2">
    <location>
        <begin position="7"/>
        <end position="108"/>
    </location>
</feature>
<evidence type="ECO:0000313" key="4">
    <source>
        <dbReference type="Proteomes" id="UP000500961"/>
    </source>
</evidence>
<reference evidence="3 4" key="1">
    <citation type="submission" date="2019-07" db="EMBL/GenBank/DDBJ databases">
        <title>Thalassofilum flectens gen. nov., sp. nov., a novel moderate thermophilic anaerobe from a shallow sea hot spring in Kunashir Island (Russia), representing a new family in the order Bacteroidales, and proposal of Thalassofilacea fam. nov.</title>
        <authorList>
            <person name="Kochetkova T.V."/>
            <person name="Podosokorskaya O.A."/>
            <person name="Novikov A."/>
            <person name="Elcheninov A.G."/>
            <person name="Toshchakov S.V."/>
            <person name="Kublanov I.V."/>
        </authorList>
    </citation>
    <scope>NUCLEOTIDE SEQUENCE [LARGE SCALE GENOMIC DNA]</scope>
    <source>
        <strain evidence="3 4">38-H</strain>
    </source>
</reference>
<dbReference type="Pfam" id="PF13581">
    <property type="entry name" value="HATPase_c_2"/>
    <property type="match status" value="1"/>
</dbReference>
<dbReference type="Gene3D" id="3.30.565.10">
    <property type="entry name" value="Histidine kinase-like ATPase, C-terminal domain"/>
    <property type="match status" value="1"/>
</dbReference>
<keyword evidence="1" id="KW-0723">Serine/threonine-protein kinase</keyword>
<keyword evidence="3" id="KW-0067">ATP-binding</keyword>
<dbReference type="GO" id="GO:0005524">
    <property type="term" value="F:ATP binding"/>
    <property type="evidence" value="ECO:0007669"/>
    <property type="project" value="UniProtKB-KW"/>
</dbReference>
<dbReference type="GO" id="GO:0004674">
    <property type="term" value="F:protein serine/threonine kinase activity"/>
    <property type="evidence" value="ECO:0007669"/>
    <property type="project" value="UniProtKB-KW"/>
</dbReference>
<keyword evidence="1" id="KW-0808">Transferase</keyword>
<gene>
    <name evidence="3" type="ORF">FHG85_00005</name>
</gene>
<dbReference type="KEGG" id="ttz:FHG85_00005"/>
<evidence type="ECO:0000313" key="3">
    <source>
        <dbReference type="EMBL" id="QKG81273.1"/>
    </source>
</evidence>
<dbReference type="InterPro" id="IPR050267">
    <property type="entry name" value="Anti-sigma-factor_SerPK"/>
</dbReference>
<keyword evidence="1" id="KW-0418">Kinase</keyword>
<organism evidence="3 4">
    <name type="scientific">Tenuifilum thalassicum</name>
    <dbReference type="NCBI Taxonomy" id="2590900"/>
    <lineage>
        <taxon>Bacteria</taxon>
        <taxon>Pseudomonadati</taxon>
        <taxon>Bacteroidota</taxon>
        <taxon>Bacteroidia</taxon>
        <taxon>Bacteroidales</taxon>
        <taxon>Tenuifilaceae</taxon>
        <taxon>Tenuifilum</taxon>
    </lineage>
</organism>
<keyword evidence="3" id="KW-0547">Nucleotide-binding</keyword>
<keyword evidence="4" id="KW-1185">Reference proteome</keyword>
<dbReference type="Proteomes" id="UP000500961">
    <property type="component" value="Chromosome"/>
</dbReference>
<dbReference type="PANTHER" id="PTHR35526">
    <property type="entry name" value="ANTI-SIGMA-F FACTOR RSBW-RELATED"/>
    <property type="match status" value="1"/>
</dbReference>
<dbReference type="AlphaFoldDB" id="A0A7D3Y1J6"/>
<accession>A0A7D3Y1J6</accession>
<evidence type="ECO:0000256" key="1">
    <source>
        <dbReference type="ARBA" id="ARBA00022527"/>
    </source>
</evidence>
<protein>
    <submittedName>
        <fullName evidence="3">ATP-binding protein</fullName>
    </submittedName>
</protein>
<dbReference type="PANTHER" id="PTHR35526:SF3">
    <property type="entry name" value="ANTI-SIGMA-F FACTOR RSBW"/>
    <property type="match status" value="1"/>
</dbReference>
<dbReference type="SUPFAM" id="SSF55874">
    <property type="entry name" value="ATPase domain of HSP90 chaperone/DNA topoisomerase II/histidine kinase"/>
    <property type="match status" value="1"/>
</dbReference>
<sequence length="112" mass="12340">MDEITENLILSPDVYGKVLIASIEGVNNAIVHGNKQDENKSVIVELFADKSKITITIKDQGPGFDPNSIPDPTKPENLENISGRGVFLMKKLSDKIEFENNGSTVIMHFNIV</sequence>
<evidence type="ECO:0000259" key="2">
    <source>
        <dbReference type="Pfam" id="PF13581"/>
    </source>
</evidence>
<dbReference type="InterPro" id="IPR036890">
    <property type="entry name" value="HATPase_C_sf"/>
</dbReference>
<dbReference type="EMBL" id="CP041345">
    <property type="protein sequence ID" value="QKG81273.1"/>
    <property type="molecule type" value="Genomic_DNA"/>
</dbReference>
<dbReference type="CDD" id="cd16936">
    <property type="entry name" value="HATPase_RsbW-like"/>
    <property type="match status" value="1"/>
</dbReference>
<dbReference type="InterPro" id="IPR003594">
    <property type="entry name" value="HATPase_dom"/>
</dbReference>
<name>A0A7D3Y1J6_9BACT</name>